<keyword evidence="11" id="KW-0347">Helicase</keyword>
<feature type="binding site" evidence="8">
    <location>
        <position position="438"/>
    </location>
    <ligand>
        <name>Zn(2+)</name>
        <dbReference type="ChEBI" id="CHEBI:29105"/>
        <label>1</label>
    </ligand>
</feature>
<dbReference type="GO" id="GO:1990077">
    <property type="term" value="C:primosome complex"/>
    <property type="evidence" value="ECO:0007669"/>
    <property type="project" value="UniProtKB-UniRule"/>
</dbReference>
<keyword evidence="2 8" id="KW-0235">DNA replication</keyword>
<dbReference type="GO" id="GO:0006310">
    <property type="term" value="P:DNA recombination"/>
    <property type="evidence" value="ECO:0007669"/>
    <property type="project" value="InterPro"/>
</dbReference>
<dbReference type="GO" id="GO:0006270">
    <property type="term" value="P:DNA replication initiation"/>
    <property type="evidence" value="ECO:0007669"/>
    <property type="project" value="TreeGrafter"/>
</dbReference>
<dbReference type="AlphaFoldDB" id="A0A1C6TYD5"/>
<evidence type="ECO:0000256" key="7">
    <source>
        <dbReference type="ARBA" id="ARBA00023125"/>
    </source>
</evidence>
<evidence type="ECO:0000256" key="6">
    <source>
        <dbReference type="ARBA" id="ARBA00022840"/>
    </source>
</evidence>
<dbReference type="GO" id="GO:0006269">
    <property type="term" value="P:DNA replication, synthesis of primer"/>
    <property type="evidence" value="ECO:0007669"/>
    <property type="project" value="UniProtKB-KW"/>
</dbReference>
<keyword evidence="1 8" id="KW-0639">Primosome</keyword>
<dbReference type="EMBL" id="FMHZ01000002">
    <property type="protein sequence ID" value="SCL46815.1"/>
    <property type="molecule type" value="Genomic_DNA"/>
</dbReference>
<evidence type="ECO:0000256" key="4">
    <source>
        <dbReference type="ARBA" id="ARBA00022741"/>
    </source>
</evidence>
<feature type="compositionally biased region" description="Low complexity" evidence="9">
    <location>
        <begin position="108"/>
        <end position="122"/>
    </location>
</feature>
<dbReference type="PANTHER" id="PTHR30580">
    <property type="entry name" value="PRIMOSOMAL PROTEIN N"/>
    <property type="match status" value="1"/>
</dbReference>
<feature type="compositionally biased region" description="Low complexity" evidence="9">
    <location>
        <begin position="166"/>
        <end position="177"/>
    </location>
</feature>
<evidence type="ECO:0000256" key="3">
    <source>
        <dbReference type="ARBA" id="ARBA00022723"/>
    </source>
</evidence>
<dbReference type="InterPro" id="IPR042115">
    <property type="entry name" value="PriA_3primeBD_sf"/>
</dbReference>
<dbReference type="STRING" id="47855.GA0070606_1053"/>
<keyword evidence="5 8" id="KW-0862">Zinc</keyword>
<dbReference type="Proteomes" id="UP000199001">
    <property type="component" value="Unassembled WGS sequence"/>
</dbReference>
<dbReference type="GO" id="GO:0008270">
    <property type="term" value="F:zinc ion binding"/>
    <property type="evidence" value="ECO:0007669"/>
    <property type="project" value="UniProtKB-UniRule"/>
</dbReference>
<accession>A0A1C6TYD5</accession>
<feature type="domain" description="Primosomal protein N' 3' DNA-binding" evidence="10">
    <location>
        <begin position="4"/>
        <end position="95"/>
    </location>
</feature>
<protein>
    <recommendedName>
        <fullName evidence="8">Probable replication restart protein PriA</fullName>
    </recommendedName>
    <alternativeName>
        <fullName evidence="8">Putative ATP-dependent DNA helicase PriA</fullName>
    </alternativeName>
</protein>
<dbReference type="GO" id="GO:0003677">
    <property type="term" value="F:DNA binding"/>
    <property type="evidence" value="ECO:0007669"/>
    <property type="project" value="UniProtKB-UniRule"/>
</dbReference>
<evidence type="ECO:0000256" key="9">
    <source>
        <dbReference type="SAM" id="MobiDB-lite"/>
    </source>
</evidence>
<feature type="binding site" evidence="8">
    <location>
        <position position="447"/>
    </location>
    <ligand>
        <name>Zn(2+)</name>
        <dbReference type="ChEBI" id="CHEBI:29105"/>
        <label>2</label>
    </ligand>
</feature>
<dbReference type="Gene3D" id="3.40.50.300">
    <property type="entry name" value="P-loop containing nucleotide triphosphate hydrolases"/>
    <property type="match status" value="1"/>
</dbReference>
<feature type="region of interest" description="Disordered" evidence="9">
    <location>
        <begin position="103"/>
        <end position="189"/>
    </location>
</feature>
<dbReference type="HAMAP" id="MF_00983">
    <property type="entry name" value="PriA"/>
    <property type="match status" value="1"/>
</dbReference>
<keyword evidence="11" id="KW-0378">Hydrolase</keyword>
<dbReference type="Pfam" id="PF17764">
    <property type="entry name" value="PriA_3primeBD"/>
    <property type="match status" value="1"/>
</dbReference>
<proteinExistence type="inferred from homology"/>
<keyword evidence="12" id="KW-1185">Reference proteome</keyword>
<organism evidence="11 12">
    <name type="scientific">Micromonospora citrea</name>
    <dbReference type="NCBI Taxonomy" id="47855"/>
    <lineage>
        <taxon>Bacteria</taxon>
        <taxon>Bacillati</taxon>
        <taxon>Actinomycetota</taxon>
        <taxon>Actinomycetes</taxon>
        <taxon>Micromonosporales</taxon>
        <taxon>Micromonosporaceae</taxon>
        <taxon>Micromonospora</taxon>
    </lineage>
</organism>
<feature type="binding site" evidence="8">
    <location>
        <position position="441"/>
    </location>
    <ligand>
        <name>Zn(2+)</name>
        <dbReference type="ChEBI" id="CHEBI:29105"/>
        <label>1</label>
    </ligand>
</feature>
<evidence type="ECO:0000256" key="2">
    <source>
        <dbReference type="ARBA" id="ARBA00022705"/>
    </source>
</evidence>
<dbReference type="InterPro" id="IPR041222">
    <property type="entry name" value="PriA_3primeBD"/>
</dbReference>
<evidence type="ECO:0000256" key="1">
    <source>
        <dbReference type="ARBA" id="ARBA00022515"/>
    </source>
</evidence>
<gene>
    <name evidence="8" type="primary">priA</name>
    <name evidence="11" type="ORF">GA0070606_1053</name>
</gene>
<dbReference type="GO" id="GO:0005524">
    <property type="term" value="F:ATP binding"/>
    <property type="evidence" value="ECO:0007669"/>
    <property type="project" value="UniProtKB-UniRule"/>
</dbReference>
<dbReference type="GO" id="GO:0043138">
    <property type="term" value="F:3'-5' DNA helicase activity"/>
    <property type="evidence" value="ECO:0007669"/>
    <property type="project" value="TreeGrafter"/>
</dbReference>
<feature type="binding site" evidence="8">
    <location>
        <position position="465"/>
    </location>
    <ligand>
        <name>Zn(2+)</name>
        <dbReference type="ChEBI" id="CHEBI:29105"/>
        <label>2</label>
    </ligand>
</feature>
<dbReference type="GO" id="GO:0006302">
    <property type="term" value="P:double-strand break repair"/>
    <property type="evidence" value="ECO:0007669"/>
    <property type="project" value="InterPro"/>
</dbReference>
<comment type="function">
    <text evidence="8">Initiates the restart of stalled replication forks, which reloads the replicative helicase on sites other than the origin of replication. Recognizes and binds to abandoned replication forks and remodels them to uncover a helicase loading site. Promotes assembly of the primosome at these replication forks.</text>
</comment>
<evidence type="ECO:0000256" key="8">
    <source>
        <dbReference type="HAMAP-Rule" id="MF_00983"/>
    </source>
</evidence>
<keyword evidence="7 8" id="KW-0238">DNA-binding</keyword>
<reference evidence="12" key="1">
    <citation type="submission" date="2016-06" db="EMBL/GenBank/DDBJ databases">
        <authorList>
            <person name="Varghese N."/>
            <person name="Submissions Spin"/>
        </authorList>
    </citation>
    <scope>NUCLEOTIDE SEQUENCE [LARGE SCALE GENOMIC DNA]</scope>
    <source>
        <strain evidence="12">DSM 43903</strain>
    </source>
</reference>
<comment type="caution">
    <text evidence="8">As this protein does not have any detectable helicase domains, it probably does not have helicase activity.</text>
</comment>
<feature type="binding site" evidence="8">
    <location>
        <position position="450"/>
    </location>
    <ligand>
        <name>Zn(2+)</name>
        <dbReference type="ChEBI" id="CHEBI:29105"/>
        <label>2</label>
    </ligand>
</feature>
<comment type="cofactor">
    <cofactor evidence="8">
        <name>Zn(2+)</name>
        <dbReference type="ChEBI" id="CHEBI:29105"/>
    </cofactor>
    <text evidence="8">Binds 2 zinc ions per subunit.</text>
</comment>
<comment type="similarity">
    <text evidence="8">Belongs to the helicase family. PriA subfamily.</text>
</comment>
<name>A0A1C6TYD5_9ACTN</name>
<feature type="binding site" evidence="8">
    <location>
        <position position="480"/>
    </location>
    <ligand>
        <name>Zn(2+)</name>
        <dbReference type="ChEBI" id="CHEBI:29105"/>
        <label>1</label>
    </ligand>
</feature>
<dbReference type="Gene3D" id="3.40.1440.60">
    <property type="entry name" value="PriA, 3(prime) DNA-binding domain"/>
    <property type="match status" value="1"/>
</dbReference>
<dbReference type="RefSeq" id="WP_091095558.1">
    <property type="nucleotide sequence ID" value="NZ_FMHZ01000002.1"/>
</dbReference>
<evidence type="ECO:0000259" key="10">
    <source>
        <dbReference type="Pfam" id="PF17764"/>
    </source>
</evidence>
<keyword evidence="3 8" id="KW-0479">Metal-binding</keyword>
<keyword evidence="4 8" id="KW-0547">Nucleotide-binding</keyword>
<evidence type="ECO:0000313" key="11">
    <source>
        <dbReference type="EMBL" id="SCL46815.1"/>
    </source>
</evidence>
<dbReference type="InterPro" id="IPR005259">
    <property type="entry name" value="PriA"/>
</dbReference>
<feature type="binding site" evidence="8">
    <location>
        <position position="477"/>
    </location>
    <ligand>
        <name>Zn(2+)</name>
        <dbReference type="ChEBI" id="CHEBI:29105"/>
        <label>1</label>
    </ligand>
</feature>
<evidence type="ECO:0000313" key="12">
    <source>
        <dbReference type="Proteomes" id="UP000199001"/>
    </source>
</evidence>
<comment type="subunit">
    <text evidence="8">Component of the replication restart primosome.</text>
</comment>
<evidence type="ECO:0000256" key="5">
    <source>
        <dbReference type="ARBA" id="ARBA00022833"/>
    </source>
</evidence>
<sequence>MPLAHLDRPFDYLVPAELDADAVPGTRVKVRFAGQLVDGWLLERADDSGHTGRLAYLEKVVSPEPVLAPEVARLARAVADRYAGSLADVLRLAVPPRHARVEKDVRARSGAAAGADGAPGDEASPEVGSAAAPDVPATPEVGSAAGADAPAVSEVRTGADGPPAPSAVVEPVPASGAAPGGAPPPVAAPGPAAWEDYPAGPALLRALADGRAPRAVWSALPGEDWPARYAEAVAATVAGGRGAVVVVADNRDLDRLDAALRAALGPGRHVCLSAALGPARRYRAFLAARRGDVPVVVGTRAAMFAPVARLGLVAIWDDGDDLHAEPRAPYPHAREVLLTRAQLGDAAALVGGFARTAEAQLLVETGWAREVVADRATLRARMPAIAPTGDDPQLARDPGAATARLPSLAWTTAREALRADLPVLVQVPRRGYLPSVACADCRTPARCPHCAGPLALPSATGTPACRWCGRVAAAYACPECGGRRLRASVTGARRTAEELGRAFPGVPVRTSGREEVLATVPGGAGLVIATPGAEPVAEGGFGAVLLLDSWALLTRADLRAGEEALRRWLAAAALARPAAAGGRVVVVADGALAPVQALLRWDAAWFAARELAERRELGFPPAVRMASVTGPPAAVADLLAEARLPAEAELLGPVPADGERERMLVRVPRARAAAMADALHSAAGVRTARKAADPVRLQVDPLSLF</sequence>
<dbReference type="InterPro" id="IPR027417">
    <property type="entry name" value="P-loop_NTPase"/>
</dbReference>
<dbReference type="PANTHER" id="PTHR30580:SF0">
    <property type="entry name" value="PRIMOSOMAL PROTEIN N"/>
    <property type="match status" value="1"/>
</dbReference>
<dbReference type="OrthoDB" id="3177118at2"/>
<keyword evidence="6 8" id="KW-0067">ATP-binding</keyword>
<feature type="binding site" evidence="8">
    <location>
        <position position="468"/>
    </location>
    <ligand>
        <name>Zn(2+)</name>
        <dbReference type="ChEBI" id="CHEBI:29105"/>
        <label>2</label>
    </ligand>
</feature>